<reference evidence="6" key="1">
    <citation type="submission" date="2021-02" db="EMBL/GenBank/DDBJ databases">
        <authorList>
            <person name="Nowell W R."/>
        </authorList>
    </citation>
    <scope>NUCLEOTIDE SEQUENCE</scope>
</reference>
<evidence type="ECO:0000256" key="3">
    <source>
        <dbReference type="ARBA" id="ARBA00023157"/>
    </source>
</evidence>
<dbReference type="GO" id="GO:0008237">
    <property type="term" value="F:metallopeptidase activity"/>
    <property type="evidence" value="ECO:0007669"/>
    <property type="project" value="InterPro"/>
</dbReference>
<dbReference type="GO" id="GO:0008241">
    <property type="term" value="F:peptidyl-dipeptidase activity"/>
    <property type="evidence" value="ECO:0007669"/>
    <property type="project" value="InterPro"/>
</dbReference>
<name>A0A821K3W7_9BILA</name>
<keyword evidence="2" id="KW-0732">Signal</keyword>
<gene>
    <name evidence="6" type="ORF">OVN521_LOCUS49482</name>
</gene>
<dbReference type="PROSITE" id="PS52011">
    <property type="entry name" value="PEPTIDASE_M2"/>
    <property type="match status" value="1"/>
</dbReference>
<evidence type="ECO:0000256" key="1">
    <source>
        <dbReference type="ARBA" id="ARBA00008139"/>
    </source>
</evidence>
<dbReference type="Pfam" id="PF01401">
    <property type="entry name" value="Peptidase_M2"/>
    <property type="match status" value="1"/>
</dbReference>
<proteinExistence type="inferred from homology"/>
<feature type="non-terminal residue" evidence="6">
    <location>
        <position position="36"/>
    </location>
</feature>
<protein>
    <submittedName>
        <fullName evidence="6">Uncharacterized protein</fullName>
    </submittedName>
</protein>
<evidence type="ECO:0000313" key="6">
    <source>
        <dbReference type="EMBL" id="CAF4732194.1"/>
    </source>
</evidence>
<keyword evidence="7" id="KW-1185">Reference proteome</keyword>
<evidence type="ECO:0000313" key="7">
    <source>
        <dbReference type="Proteomes" id="UP000663866"/>
    </source>
</evidence>
<dbReference type="EMBL" id="CAJOBG010108645">
    <property type="protein sequence ID" value="CAF4732194.1"/>
    <property type="molecule type" value="Genomic_DNA"/>
</dbReference>
<comment type="similarity">
    <text evidence="1 5">Belongs to the peptidase M2 family.</text>
</comment>
<comment type="caution">
    <text evidence="5">Lacks conserved residue(s) required for the propagation of feature annotation.</text>
</comment>
<organism evidence="6 7">
    <name type="scientific">Rotaria magnacalcarata</name>
    <dbReference type="NCBI Taxonomy" id="392030"/>
    <lineage>
        <taxon>Eukaryota</taxon>
        <taxon>Metazoa</taxon>
        <taxon>Spiralia</taxon>
        <taxon>Gnathifera</taxon>
        <taxon>Rotifera</taxon>
        <taxon>Eurotatoria</taxon>
        <taxon>Bdelloidea</taxon>
        <taxon>Philodinida</taxon>
        <taxon>Philodinidae</taxon>
        <taxon>Rotaria</taxon>
    </lineage>
</organism>
<keyword evidence="4" id="KW-0325">Glycoprotein</keyword>
<dbReference type="GO" id="GO:0016020">
    <property type="term" value="C:membrane"/>
    <property type="evidence" value="ECO:0007669"/>
    <property type="project" value="InterPro"/>
</dbReference>
<sequence>MSDRSEAMTTAEERRLVEQLWQELKPLYDLVHAYIR</sequence>
<dbReference type="AlphaFoldDB" id="A0A821K3W7"/>
<evidence type="ECO:0000256" key="5">
    <source>
        <dbReference type="PROSITE-ProRule" id="PRU01355"/>
    </source>
</evidence>
<dbReference type="Proteomes" id="UP000663866">
    <property type="component" value="Unassembled WGS sequence"/>
</dbReference>
<evidence type="ECO:0000256" key="2">
    <source>
        <dbReference type="ARBA" id="ARBA00022729"/>
    </source>
</evidence>
<dbReference type="GO" id="GO:0006508">
    <property type="term" value="P:proteolysis"/>
    <property type="evidence" value="ECO:0007669"/>
    <property type="project" value="InterPro"/>
</dbReference>
<comment type="caution">
    <text evidence="6">The sequence shown here is derived from an EMBL/GenBank/DDBJ whole genome shotgun (WGS) entry which is preliminary data.</text>
</comment>
<evidence type="ECO:0000256" key="4">
    <source>
        <dbReference type="ARBA" id="ARBA00023180"/>
    </source>
</evidence>
<accession>A0A821K3W7</accession>
<dbReference type="InterPro" id="IPR001548">
    <property type="entry name" value="Peptidase_M2"/>
</dbReference>
<keyword evidence="3" id="KW-1015">Disulfide bond</keyword>